<evidence type="ECO:0000256" key="2">
    <source>
        <dbReference type="ARBA" id="ARBA00022857"/>
    </source>
</evidence>
<evidence type="ECO:0000313" key="4">
    <source>
        <dbReference type="EMBL" id="MFD2143570.1"/>
    </source>
</evidence>
<evidence type="ECO:0000256" key="1">
    <source>
        <dbReference type="ARBA" id="ARBA00006484"/>
    </source>
</evidence>
<dbReference type="EMBL" id="JBHUHD010000004">
    <property type="protein sequence ID" value="MFD2143570.1"/>
    <property type="molecule type" value="Genomic_DNA"/>
</dbReference>
<dbReference type="Proteomes" id="UP001597299">
    <property type="component" value="Unassembled WGS sequence"/>
</dbReference>
<comment type="similarity">
    <text evidence="1">Belongs to the short-chain dehydrogenases/reductases (SDR) family.</text>
</comment>
<organism evidence="4 5">
    <name type="scientific">Ancylobacter oerskovii</name>
    <dbReference type="NCBI Taxonomy" id="459519"/>
    <lineage>
        <taxon>Bacteria</taxon>
        <taxon>Pseudomonadati</taxon>
        <taxon>Pseudomonadota</taxon>
        <taxon>Alphaproteobacteria</taxon>
        <taxon>Hyphomicrobiales</taxon>
        <taxon>Xanthobacteraceae</taxon>
        <taxon>Ancylobacter</taxon>
    </lineage>
</organism>
<dbReference type="Gene3D" id="3.40.50.720">
    <property type="entry name" value="NAD(P)-binding Rossmann-like Domain"/>
    <property type="match status" value="1"/>
</dbReference>
<gene>
    <name evidence="4" type="ORF">ACFSNC_24565</name>
</gene>
<dbReference type="PANTHER" id="PTHR24320">
    <property type="entry name" value="RETINOL DEHYDROGENASE"/>
    <property type="match status" value="1"/>
</dbReference>
<dbReference type="SUPFAM" id="SSF51735">
    <property type="entry name" value="NAD(P)-binding Rossmann-fold domains"/>
    <property type="match status" value="1"/>
</dbReference>
<dbReference type="Pfam" id="PF00106">
    <property type="entry name" value="adh_short"/>
    <property type="match status" value="1"/>
</dbReference>
<evidence type="ECO:0000256" key="3">
    <source>
        <dbReference type="ARBA" id="ARBA00023002"/>
    </source>
</evidence>
<name>A0ABW4Z4U1_9HYPH</name>
<proteinExistence type="inferred from homology"/>
<accession>A0ABW4Z4U1</accession>
<protein>
    <submittedName>
        <fullName evidence="4">SDR family NAD(P)-dependent oxidoreductase</fullName>
    </submittedName>
</protein>
<reference evidence="5" key="1">
    <citation type="journal article" date="2019" name="Int. J. Syst. Evol. Microbiol.">
        <title>The Global Catalogue of Microorganisms (GCM) 10K type strain sequencing project: providing services to taxonomists for standard genome sequencing and annotation.</title>
        <authorList>
            <consortium name="The Broad Institute Genomics Platform"/>
            <consortium name="The Broad Institute Genome Sequencing Center for Infectious Disease"/>
            <person name="Wu L."/>
            <person name="Ma J."/>
        </authorList>
    </citation>
    <scope>NUCLEOTIDE SEQUENCE [LARGE SCALE GENOMIC DNA]</scope>
    <source>
        <strain evidence="5">CCM 7435</strain>
    </source>
</reference>
<keyword evidence="5" id="KW-1185">Reference proteome</keyword>
<keyword evidence="3" id="KW-0560">Oxidoreductase</keyword>
<evidence type="ECO:0000313" key="5">
    <source>
        <dbReference type="Proteomes" id="UP001597299"/>
    </source>
</evidence>
<dbReference type="InterPro" id="IPR036291">
    <property type="entry name" value="NAD(P)-bd_dom_sf"/>
</dbReference>
<comment type="caution">
    <text evidence="4">The sequence shown here is derived from an EMBL/GenBank/DDBJ whole genome shotgun (WGS) entry which is preliminary data.</text>
</comment>
<dbReference type="RefSeq" id="WP_213352809.1">
    <property type="nucleotide sequence ID" value="NZ_JAHBGB010000030.1"/>
</dbReference>
<dbReference type="InterPro" id="IPR002347">
    <property type="entry name" value="SDR_fam"/>
</dbReference>
<dbReference type="PANTHER" id="PTHR24320:SF282">
    <property type="entry name" value="WW DOMAIN-CONTAINING OXIDOREDUCTASE"/>
    <property type="match status" value="1"/>
</dbReference>
<sequence>MTQQTPLGSGFGAARTAMEVISGIDLSGKLAIVTGGASGLGLETTRALLHAGAEVIVPTRSPERARAALRGLSGATVEPMDVFRRASLTP</sequence>
<keyword evidence="2" id="KW-0521">NADP</keyword>